<sequence length="494" mass="54280">MANVCKLVTNRILGCGQCTARLAVVSSGWNSSYSTAAQPASSPQKEYQFVVVGAGSGGMAMTNAIARKFGKGSVAVVEPHDIHFYQPMWTLVGGGIKKKEESARPMSSLLPKDADWFQTQVSKFDPDNNIVQTANGDALKYDFLVVGVGFELNIPQIKGLQEGLDGDPMVCCNYSYKYVDKTYKAFQNFKSGNAVFTQPASPIKCAGAPQKIMYLAHDYFRRNGKLQDANIIFNQGLPKIFGVAKYAAVLTDICKQRGITVNLNTNLVEVCHDKRQAVFQKVDKGTPEFVTYEMRYGKRKNPIVCGGGQRSSGVTGGQTLKTLLTRYLKYEMMHVTPKMSPPDVLKSSPLAGPAGFMTVNQHTGQHTKYPNVMGIGDCTDIPTSKTAAAVAAQTGILKKTIQAIMNNHDPAKVAHYDGYTSCPLITGYNSCVLAEFDFDLNPLETFPIDQGKERRTMFHLKKDFMPQLYWNLMVKGLWNGPGIVRKLAHLGFSK</sequence>
<evidence type="ECO:0000256" key="5">
    <source>
        <dbReference type="ARBA" id="ARBA00022827"/>
    </source>
</evidence>
<dbReference type="GO" id="GO:0005739">
    <property type="term" value="C:mitochondrion"/>
    <property type="evidence" value="ECO:0007669"/>
    <property type="project" value="UniProtKB-SubCell"/>
</dbReference>
<keyword evidence="6" id="KW-0809">Transit peptide</keyword>
<dbReference type="FunFam" id="3.50.50.60:FF:000034">
    <property type="entry name" value="sulfide:quinone oxidoreductase, mitochondrial"/>
    <property type="match status" value="1"/>
</dbReference>
<keyword evidence="19" id="KW-1185">Reference proteome</keyword>
<comment type="cofactor">
    <cofactor evidence="1">
        <name>FAD</name>
        <dbReference type="ChEBI" id="CHEBI:57692"/>
    </cofactor>
</comment>
<evidence type="ECO:0000313" key="19">
    <source>
        <dbReference type="Proteomes" id="UP001152320"/>
    </source>
</evidence>
<evidence type="ECO:0000256" key="12">
    <source>
        <dbReference type="ARBA" id="ARBA00059167"/>
    </source>
</evidence>
<evidence type="ECO:0000256" key="10">
    <source>
        <dbReference type="ARBA" id="ARBA00052810"/>
    </source>
</evidence>
<comment type="function">
    <text evidence="12">Catalyzes the oxidation of hydrogen sulfide with the help of a quinone, such as ubiquinone-10, giving rise to thiosulfate and ultimately to sulfane (molecular sulfur) atoms. Requires an additional electron acceptor; can use sulfite, sulfide or cyanide (in vitro). It is believed the in vivo electron acceptor is glutathione.</text>
</comment>
<feature type="domain" description="FAD/NAD(P)-binding" evidence="17">
    <location>
        <begin position="47"/>
        <end position="162"/>
    </location>
</feature>
<dbReference type="SUPFAM" id="SSF51905">
    <property type="entry name" value="FAD/NAD(P)-binding domain"/>
    <property type="match status" value="2"/>
</dbReference>
<evidence type="ECO:0000256" key="11">
    <source>
        <dbReference type="ARBA" id="ARBA00052986"/>
    </source>
</evidence>
<evidence type="ECO:0000256" key="3">
    <source>
        <dbReference type="ARBA" id="ARBA00022630"/>
    </source>
</evidence>
<keyword evidence="5" id="KW-0274">FAD</keyword>
<dbReference type="GO" id="GO:0070224">
    <property type="term" value="F:sulfide:quinone oxidoreductase activity"/>
    <property type="evidence" value="ECO:0007669"/>
    <property type="project" value="TreeGrafter"/>
</dbReference>
<evidence type="ECO:0000256" key="13">
    <source>
        <dbReference type="ARBA" id="ARBA00060891"/>
    </source>
</evidence>
<dbReference type="InterPro" id="IPR023753">
    <property type="entry name" value="FAD/NAD-binding_dom"/>
</dbReference>
<accession>A0A9Q1H7T1</accession>
<evidence type="ECO:0000256" key="7">
    <source>
        <dbReference type="ARBA" id="ARBA00023002"/>
    </source>
</evidence>
<evidence type="ECO:0000259" key="17">
    <source>
        <dbReference type="Pfam" id="PF07992"/>
    </source>
</evidence>
<evidence type="ECO:0000256" key="6">
    <source>
        <dbReference type="ARBA" id="ARBA00022946"/>
    </source>
</evidence>
<comment type="catalytic activity">
    <reaction evidence="11">
        <text>a quinone + hydrogen sulfide + glutathione + H(+) = S-sulfanylglutathione + a quinol</text>
        <dbReference type="Rhea" id="RHEA:55156"/>
        <dbReference type="ChEBI" id="CHEBI:15378"/>
        <dbReference type="ChEBI" id="CHEBI:24646"/>
        <dbReference type="ChEBI" id="CHEBI:29919"/>
        <dbReference type="ChEBI" id="CHEBI:57925"/>
        <dbReference type="ChEBI" id="CHEBI:58905"/>
        <dbReference type="ChEBI" id="CHEBI:132124"/>
        <dbReference type="EC" id="1.8.5.8"/>
    </reaction>
    <physiologicalReaction direction="left-to-right" evidence="11">
        <dbReference type="Rhea" id="RHEA:55157"/>
    </physiologicalReaction>
</comment>
<evidence type="ECO:0000256" key="9">
    <source>
        <dbReference type="ARBA" id="ARBA00051038"/>
    </source>
</evidence>
<dbReference type="Gene3D" id="3.50.50.60">
    <property type="entry name" value="FAD/NAD(P)-binding domain"/>
    <property type="match status" value="2"/>
</dbReference>
<comment type="caution">
    <text evidence="18">The sequence shown here is derived from an EMBL/GenBank/DDBJ whole genome shotgun (WGS) entry which is preliminary data.</text>
</comment>
<proteinExistence type="inferred from homology"/>
<evidence type="ECO:0000256" key="4">
    <source>
        <dbReference type="ARBA" id="ARBA00022719"/>
    </source>
</evidence>
<evidence type="ECO:0000256" key="14">
    <source>
        <dbReference type="ARBA" id="ARBA00066447"/>
    </source>
</evidence>
<comment type="catalytic activity">
    <reaction evidence="10">
        <text>ubiquinone-10 + hydrogen sulfide + glutathione + H(+) = S-sulfanylglutathione + ubiquinol-10</text>
        <dbReference type="Rhea" id="RHEA:62608"/>
        <dbReference type="ChEBI" id="CHEBI:15378"/>
        <dbReference type="ChEBI" id="CHEBI:29919"/>
        <dbReference type="ChEBI" id="CHEBI:46245"/>
        <dbReference type="ChEBI" id="CHEBI:57925"/>
        <dbReference type="ChEBI" id="CHEBI:58905"/>
        <dbReference type="ChEBI" id="CHEBI:64183"/>
    </reaction>
    <physiologicalReaction direction="left-to-right" evidence="10">
        <dbReference type="Rhea" id="RHEA:62609"/>
    </physiologicalReaction>
</comment>
<comment type="similarity">
    <text evidence="13">Belongs to the SQRD family.</text>
</comment>
<dbReference type="GO" id="GO:0106436">
    <property type="term" value="F:glutathione-dependent sulfide quinone oxidoreductase activity"/>
    <property type="evidence" value="ECO:0007669"/>
    <property type="project" value="UniProtKB-EC"/>
</dbReference>
<dbReference type="OrthoDB" id="5376590at2759"/>
<comment type="catalytic activity">
    <reaction evidence="9">
        <text>ubiquinone-10 + hydrogen sulfide + sulfite + 2 H(+) = ubiquinol-10 + thiosulfate</text>
        <dbReference type="Rhea" id="RHEA:38359"/>
        <dbReference type="ChEBI" id="CHEBI:15378"/>
        <dbReference type="ChEBI" id="CHEBI:17359"/>
        <dbReference type="ChEBI" id="CHEBI:29919"/>
        <dbReference type="ChEBI" id="CHEBI:33542"/>
        <dbReference type="ChEBI" id="CHEBI:46245"/>
        <dbReference type="ChEBI" id="CHEBI:64183"/>
    </reaction>
    <physiologicalReaction direction="left-to-right" evidence="9">
        <dbReference type="Rhea" id="RHEA:38360"/>
    </physiologicalReaction>
</comment>
<dbReference type="Proteomes" id="UP001152320">
    <property type="component" value="Chromosome 9"/>
</dbReference>
<dbReference type="InterPro" id="IPR036188">
    <property type="entry name" value="FAD/NAD-bd_sf"/>
</dbReference>
<dbReference type="EC" id="1.8.5.8" evidence="14"/>
<keyword evidence="8" id="KW-0496">Mitochondrion</keyword>
<evidence type="ECO:0000256" key="15">
    <source>
        <dbReference type="ARBA" id="ARBA00070160"/>
    </source>
</evidence>
<keyword evidence="7" id="KW-0560">Oxidoreductase</keyword>
<keyword evidence="4" id="KW-0874">Quinone</keyword>
<dbReference type="GO" id="GO:0071949">
    <property type="term" value="F:FAD binding"/>
    <property type="evidence" value="ECO:0007669"/>
    <property type="project" value="TreeGrafter"/>
</dbReference>
<dbReference type="Pfam" id="PF07992">
    <property type="entry name" value="Pyr_redox_2"/>
    <property type="match status" value="1"/>
</dbReference>
<comment type="subcellular location">
    <subcellularLocation>
        <location evidence="2">Mitochondrion</location>
    </subcellularLocation>
</comment>
<protein>
    <recommendedName>
        <fullName evidence="15">Sulfide:quinone oxidoreductase, mitochondrial</fullName>
        <ecNumber evidence="14">1.8.5.8</ecNumber>
    </recommendedName>
    <alternativeName>
        <fullName evidence="16">Sulfide quinone oxidoreductase</fullName>
    </alternativeName>
</protein>
<dbReference type="InterPro" id="IPR015904">
    <property type="entry name" value="Sulphide_quinone_reductase"/>
</dbReference>
<dbReference type="PANTHER" id="PTHR10632:SF2">
    <property type="entry name" value="SULFIDE:QUINONE OXIDOREDUCTASE, MITOCHONDRIAL"/>
    <property type="match status" value="1"/>
</dbReference>
<evidence type="ECO:0000256" key="8">
    <source>
        <dbReference type="ARBA" id="ARBA00023128"/>
    </source>
</evidence>
<gene>
    <name evidence="18" type="ORF">HOLleu_19283</name>
</gene>
<dbReference type="GO" id="GO:0048038">
    <property type="term" value="F:quinone binding"/>
    <property type="evidence" value="ECO:0007669"/>
    <property type="project" value="UniProtKB-KW"/>
</dbReference>
<evidence type="ECO:0000256" key="1">
    <source>
        <dbReference type="ARBA" id="ARBA00001974"/>
    </source>
</evidence>
<reference evidence="18" key="1">
    <citation type="submission" date="2021-10" db="EMBL/GenBank/DDBJ databases">
        <title>Tropical sea cucumber genome reveals ecological adaptation and Cuvierian tubules defense mechanism.</title>
        <authorList>
            <person name="Chen T."/>
        </authorList>
    </citation>
    <scope>NUCLEOTIDE SEQUENCE</scope>
    <source>
        <strain evidence="18">Nanhai2018</strain>
        <tissue evidence="18">Muscle</tissue>
    </source>
</reference>
<dbReference type="EMBL" id="JAIZAY010000009">
    <property type="protein sequence ID" value="KAJ8035566.1"/>
    <property type="molecule type" value="Genomic_DNA"/>
</dbReference>
<dbReference type="AlphaFoldDB" id="A0A9Q1H7T1"/>
<organism evidence="18 19">
    <name type="scientific">Holothuria leucospilota</name>
    <name type="common">Black long sea cucumber</name>
    <name type="synonym">Mertensiothuria leucospilota</name>
    <dbReference type="NCBI Taxonomy" id="206669"/>
    <lineage>
        <taxon>Eukaryota</taxon>
        <taxon>Metazoa</taxon>
        <taxon>Echinodermata</taxon>
        <taxon>Eleutherozoa</taxon>
        <taxon>Echinozoa</taxon>
        <taxon>Holothuroidea</taxon>
        <taxon>Aspidochirotacea</taxon>
        <taxon>Aspidochirotida</taxon>
        <taxon>Holothuriidae</taxon>
        <taxon>Holothuria</taxon>
    </lineage>
</organism>
<evidence type="ECO:0000256" key="16">
    <source>
        <dbReference type="ARBA" id="ARBA00082958"/>
    </source>
</evidence>
<evidence type="ECO:0000256" key="2">
    <source>
        <dbReference type="ARBA" id="ARBA00004173"/>
    </source>
</evidence>
<evidence type="ECO:0000313" key="18">
    <source>
        <dbReference type="EMBL" id="KAJ8035566.1"/>
    </source>
</evidence>
<name>A0A9Q1H7T1_HOLLE</name>
<dbReference type="PANTHER" id="PTHR10632">
    <property type="entry name" value="SULFIDE:QUINONE OXIDOREDUCTASE"/>
    <property type="match status" value="1"/>
</dbReference>
<dbReference type="GO" id="GO:0070221">
    <property type="term" value="P:sulfide oxidation, using sulfide:quinone oxidoreductase"/>
    <property type="evidence" value="ECO:0007669"/>
    <property type="project" value="TreeGrafter"/>
</dbReference>
<keyword evidence="3" id="KW-0285">Flavoprotein</keyword>